<gene>
    <name evidence="6" type="ORF">EPH95_11695</name>
</gene>
<evidence type="ECO:0000256" key="5">
    <source>
        <dbReference type="SAM" id="Phobius"/>
    </source>
</evidence>
<feature type="transmembrane region" description="Helical" evidence="5">
    <location>
        <begin position="62"/>
        <end position="81"/>
    </location>
</feature>
<evidence type="ECO:0008006" key="8">
    <source>
        <dbReference type="Google" id="ProtNLM"/>
    </source>
</evidence>
<accession>A0A514LIS9</accession>
<dbReference type="RefSeq" id="WP_142090195.1">
    <property type="nucleotide sequence ID" value="NZ_CP035485.1"/>
</dbReference>
<dbReference type="Pfam" id="PF02659">
    <property type="entry name" value="Mntp"/>
    <property type="match status" value="1"/>
</dbReference>
<evidence type="ECO:0000256" key="4">
    <source>
        <dbReference type="ARBA" id="ARBA00023136"/>
    </source>
</evidence>
<feature type="transmembrane region" description="Helical" evidence="5">
    <location>
        <begin position="34"/>
        <end position="56"/>
    </location>
</feature>
<evidence type="ECO:0000256" key="2">
    <source>
        <dbReference type="ARBA" id="ARBA00022692"/>
    </source>
</evidence>
<evidence type="ECO:0000313" key="6">
    <source>
        <dbReference type="EMBL" id="QDI91754.1"/>
    </source>
</evidence>
<dbReference type="Proteomes" id="UP000319756">
    <property type="component" value="Chromosome"/>
</dbReference>
<feature type="transmembrane region" description="Helical" evidence="5">
    <location>
        <begin position="130"/>
        <end position="151"/>
    </location>
</feature>
<keyword evidence="1" id="KW-1003">Cell membrane</keyword>
<dbReference type="PANTHER" id="PTHR35529:SF1">
    <property type="entry name" value="MANGANESE EFFLUX PUMP MNTP-RELATED"/>
    <property type="match status" value="1"/>
</dbReference>
<dbReference type="OrthoDB" id="1679700at2"/>
<keyword evidence="4 5" id="KW-0472">Membrane</keyword>
<keyword evidence="7" id="KW-1185">Reference proteome</keyword>
<dbReference type="KEGG" id="sale:EPH95_11695"/>
<feature type="transmembrane region" description="Helical" evidence="5">
    <location>
        <begin position="101"/>
        <end position="124"/>
    </location>
</feature>
<keyword evidence="2 5" id="KW-0812">Transmembrane</keyword>
<feature type="transmembrane region" description="Helical" evidence="5">
    <location>
        <begin position="6"/>
        <end position="27"/>
    </location>
</feature>
<evidence type="ECO:0000313" key="7">
    <source>
        <dbReference type="Proteomes" id="UP000319756"/>
    </source>
</evidence>
<dbReference type="EMBL" id="CP035485">
    <property type="protein sequence ID" value="QDI91754.1"/>
    <property type="molecule type" value="Genomic_DNA"/>
</dbReference>
<reference evidence="7" key="1">
    <citation type="submission" date="2019-01" db="EMBL/GenBank/DDBJ databases">
        <title>Genomic analysis of Salicibibacter sp. NKC3-5.</title>
        <authorList>
            <person name="Oh Y.J."/>
        </authorList>
    </citation>
    <scope>NUCLEOTIDE SEQUENCE [LARGE SCALE GENOMIC DNA]</scope>
    <source>
        <strain evidence="7">NKC3-5</strain>
    </source>
</reference>
<evidence type="ECO:0000256" key="3">
    <source>
        <dbReference type="ARBA" id="ARBA00022989"/>
    </source>
</evidence>
<feature type="transmembrane region" description="Helical" evidence="5">
    <location>
        <begin position="163"/>
        <end position="181"/>
    </location>
</feature>
<organism evidence="6 7">
    <name type="scientific">Salicibibacter halophilus</name>
    <dbReference type="NCBI Taxonomy" id="2502791"/>
    <lineage>
        <taxon>Bacteria</taxon>
        <taxon>Bacillati</taxon>
        <taxon>Bacillota</taxon>
        <taxon>Bacilli</taxon>
        <taxon>Bacillales</taxon>
        <taxon>Bacillaceae</taxon>
        <taxon>Salicibibacter</taxon>
    </lineage>
</organism>
<name>A0A514LIS9_9BACI</name>
<dbReference type="PANTHER" id="PTHR35529">
    <property type="entry name" value="MANGANESE EFFLUX PUMP MNTP-RELATED"/>
    <property type="match status" value="1"/>
</dbReference>
<evidence type="ECO:0000256" key="1">
    <source>
        <dbReference type="ARBA" id="ARBA00022475"/>
    </source>
</evidence>
<keyword evidence="3 5" id="KW-1133">Transmembrane helix</keyword>
<dbReference type="AlphaFoldDB" id="A0A514LIS9"/>
<proteinExistence type="predicted"/>
<protein>
    <recommendedName>
        <fullName evidence="8">Manganese efflux pump MntP</fullName>
    </recommendedName>
</protein>
<dbReference type="InterPro" id="IPR003810">
    <property type="entry name" value="Mntp/YtaF"/>
</dbReference>
<sequence>MAETISMLLLATVLGMDAFSMAMAIGFQSFRIHAIRASMVVGLFHVFMPLVGIWIGHGLANIYSLDVVYFIAGVILVWIGLQMMVSSRKSKEKPILKLHGIGLFLFAFIVSLDSFSIGISLGIFGAETLAVIFAFGLTSAVLTWTGLMLATLTRDHVGRWGELLGGVVLLLYGLNTIRPLFMGL</sequence>